<proteinExistence type="predicted"/>
<organism evidence="1 2">
    <name type="scientific">Mageeibacillus indolicus</name>
    <dbReference type="NCBI Taxonomy" id="884684"/>
    <lineage>
        <taxon>Bacteria</taxon>
        <taxon>Bacillati</taxon>
        <taxon>Bacillota</taxon>
        <taxon>Clostridia</taxon>
        <taxon>Eubacteriales</taxon>
        <taxon>Oscillospiraceae</taxon>
        <taxon>Mageeibacillus</taxon>
    </lineage>
</organism>
<protein>
    <submittedName>
        <fullName evidence="1">Uncharacterized protein</fullName>
    </submittedName>
</protein>
<evidence type="ECO:0000313" key="2">
    <source>
        <dbReference type="Proteomes" id="UP000236394"/>
    </source>
</evidence>
<accession>A0A2J8B3J3</accession>
<reference evidence="2" key="1">
    <citation type="submission" date="2017-04" db="EMBL/GenBank/DDBJ databases">
        <authorList>
            <person name="Bumgarner R.E."/>
            <person name="Fredricks D.N."/>
            <person name="Srinivasan S."/>
        </authorList>
    </citation>
    <scope>NUCLEOTIDE SEQUENCE [LARGE SCALE GENOMIC DNA]</scope>
    <source>
        <strain evidence="2">KA00405</strain>
    </source>
</reference>
<evidence type="ECO:0000313" key="1">
    <source>
        <dbReference type="EMBL" id="PNH19342.1"/>
    </source>
</evidence>
<sequence>MLDFNIIIICRPLPGSRLIVEADREADRASIYCRLPRKAFAGFGVEQAFSVVYTKKNYLLSWVTAEPRSTNREVPILHV</sequence>
<gene>
    <name evidence="1" type="ORF">B7R76_00160</name>
</gene>
<dbReference type="RefSeq" id="WP_102892139.1">
    <property type="nucleotide sequence ID" value="NZ_NBZD01000001.1"/>
</dbReference>
<dbReference type="EMBL" id="NBZD01000001">
    <property type="protein sequence ID" value="PNH19342.1"/>
    <property type="molecule type" value="Genomic_DNA"/>
</dbReference>
<dbReference type="Proteomes" id="UP000236394">
    <property type="component" value="Unassembled WGS sequence"/>
</dbReference>
<comment type="caution">
    <text evidence="1">The sequence shown here is derived from an EMBL/GenBank/DDBJ whole genome shotgun (WGS) entry which is preliminary data.</text>
</comment>
<dbReference type="AlphaFoldDB" id="A0A2J8B3J3"/>
<name>A0A2J8B3J3_9FIRM</name>